<organism evidence="3 4">
    <name type="scientific">Mesorhabditis spiculigera</name>
    <dbReference type="NCBI Taxonomy" id="96644"/>
    <lineage>
        <taxon>Eukaryota</taxon>
        <taxon>Metazoa</taxon>
        <taxon>Ecdysozoa</taxon>
        <taxon>Nematoda</taxon>
        <taxon>Chromadorea</taxon>
        <taxon>Rhabditida</taxon>
        <taxon>Rhabditina</taxon>
        <taxon>Rhabditomorpha</taxon>
        <taxon>Rhabditoidea</taxon>
        <taxon>Rhabditidae</taxon>
        <taxon>Mesorhabditinae</taxon>
        <taxon>Mesorhabditis</taxon>
    </lineage>
</organism>
<feature type="non-terminal residue" evidence="3">
    <location>
        <position position="1"/>
    </location>
</feature>
<comment type="similarity">
    <text evidence="1">Belongs to the peptidase S33 family. ABHD4/ABHD5 subfamily.</text>
</comment>
<sequence>MAEAEAPTISPVVAAVAAQKKGSRGFFGFGYYSLRKLMEAENSLLSAVAHRIVSRFVPIRFKQSEIYTISLEAEEKPVDQDPIVLVHGFAAGSAVWCAQLLSLAKQHNVHAFDLLGFGRSSRPLFSHDETLAELEMVEAIEDWRKEMKIERMTLVAHSFGGYLASSYTLEHPSRVKHLILADPWGFPERPPPNDKQIQPYPWMHFVGGVLSYFNPLALLRVMGPYGPTLVKKLRPDLSLRYKGANPDDIYTYIYHCNAQPPTGETAFKAMTHTFGWAKRPMIRRFNGISENVPISFIYGSKSWIDPQPAFEIQATRNGYVDIQIIRGAGHQLYADAPEAFNEVVLSIIERVNSTVAKDEEDSTEK</sequence>
<dbReference type="Gene3D" id="3.40.50.1820">
    <property type="entry name" value="alpha/beta hydrolase"/>
    <property type="match status" value="1"/>
</dbReference>
<dbReference type="SUPFAM" id="SSF53474">
    <property type="entry name" value="alpha/beta-Hydrolases"/>
    <property type="match status" value="1"/>
</dbReference>
<proteinExistence type="inferred from homology"/>
<feature type="domain" description="AB hydrolase-1" evidence="2">
    <location>
        <begin position="82"/>
        <end position="306"/>
    </location>
</feature>
<accession>A0AA36FXT0</accession>
<dbReference type="PRINTS" id="PR00111">
    <property type="entry name" value="ABHYDROLASE"/>
</dbReference>
<dbReference type="GO" id="GO:0005739">
    <property type="term" value="C:mitochondrion"/>
    <property type="evidence" value="ECO:0007669"/>
    <property type="project" value="TreeGrafter"/>
</dbReference>
<name>A0AA36FXT0_9BILA</name>
<evidence type="ECO:0000313" key="3">
    <source>
        <dbReference type="EMBL" id="CAJ0572038.1"/>
    </source>
</evidence>
<dbReference type="GO" id="GO:0006654">
    <property type="term" value="P:phosphatidic acid biosynthetic process"/>
    <property type="evidence" value="ECO:0007669"/>
    <property type="project" value="TreeGrafter"/>
</dbReference>
<evidence type="ECO:0000256" key="1">
    <source>
        <dbReference type="ARBA" id="ARBA00038097"/>
    </source>
</evidence>
<dbReference type="GO" id="GO:0055088">
    <property type="term" value="P:lipid homeostasis"/>
    <property type="evidence" value="ECO:0007669"/>
    <property type="project" value="TreeGrafter"/>
</dbReference>
<gene>
    <name evidence="3" type="ORF">MSPICULIGERA_LOCUS10432</name>
</gene>
<evidence type="ECO:0000259" key="2">
    <source>
        <dbReference type="Pfam" id="PF00561"/>
    </source>
</evidence>
<evidence type="ECO:0000313" key="4">
    <source>
        <dbReference type="Proteomes" id="UP001177023"/>
    </source>
</evidence>
<dbReference type="GO" id="GO:0042171">
    <property type="term" value="F:lysophosphatidic acid acyltransferase activity"/>
    <property type="evidence" value="ECO:0007669"/>
    <property type="project" value="TreeGrafter"/>
</dbReference>
<keyword evidence="4" id="KW-1185">Reference proteome</keyword>
<dbReference type="GO" id="GO:0052689">
    <property type="term" value="F:carboxylic ester hydrolase activity"/>
    <property type="evidence" value="ECO:0007669"/>
    <property type="project" value="TreeGrafter"/>
</dbReference>
<dbReference type="GO" id="GO:0005811">
    <property type="term" value="C:lipid droplet"/>
    <property type="evidence" value="ECO:0007669"/>
    <property type="project" value="TreeGrafter"/>
</dbReference>
<dbReference type="Proteomes" id="UP001177023">
    <property type="component" value="Unassembled WGS sequence"/>
</dbReference>
<dbReference type="PANTHER" id="PTHR42886">
    <property type="entry name" value="RE40534P-RELATED"/>
    <property type="match status" value="1"/>
</dbReference>
<dbReference type="InterPro" id="IPR029058">
    <property type="entry name" value="AB_hydrolase_fold"/>
</dbReference>
<dbReference type="EMBL" id="CATQJA010002589">
    <property type="protein sequence ID" value="CAJ0572038.1"/>
    <property type="molecule type" value="Genomic_DNA"/>
</dbReference>
<dbReference type="PANTHER" id="PTHR42886:SF29">
    <property type="entry name" value="PUMMELIG, ISOFORM A"/>
    <property type="match status" value="1"/>
</dbReference>
<dbReference type="InterPro" id="IPR000073">
    <property type="entry name" value="AB_hydrolase_1"/>
</dbReference>
<dbReference type="AlphaFoldDB" id="A0AA36FXT0"/>
<comment type="caution">
    <text evidence="3">The sequence shown here is derived from an EMBL/GenBank/DDBJ whole genome shotgun (WGS) entry which is preliminary data.</text>
</comment>
<dbReference type="Pfam" id="PF00561">
    <property type="entry name" value="Abhydrolase_1"/>
    <property type="match status" value="1"/>
</dbReference>
<reference evidence="3" key="1">
    <citation type="submission" date="2023-06" db="EMBL/GenBank/DDBJ databases">
        <authorList>
            <person name="Delattre M."/>
        </authorList>
    </citation>
    <scope>NUCLEOTIDE SEQUENCE</scope>
    <source>
        <strain evidence="3">AF72</strain>
    </source>
</reference>
<protein>
    <recommendedName>
        <fullName evidence="2">AB hydrolase-1 domain-containing protein</fullName>
    </recommendedName>
</protein>